<proteinExistence type="inferred from homology"/>
<evidence type="ECO:0000259" key="9">
    <source>
        <dbReference type="Pfam" id="PF00298"/>
    </source>
</evidence>
<dbReference type="Ensembl" id="ENSPLOT00000032249.1">
    <property type="protein sequence ID" value="ENSPLOP00000029201.1"/>
    <property type="gene ID" value="ENSPLOG00000021361.1"/>
</dbReference>
<dbReference type="FunFam" id="1.10.10.250:FF:000002">
    <property type="entry name" value="60S ribosomal protein L12"/>
    <property type="match status" value="1"/>
</dbReference>
<dbReference type="InterPro" id="IPR000911">
    <property type="entry name" value="Ribosomal_uL11"/>
</dbReference>
<sequence>MPPKFDPNEIKVVYLRCTGGEVGATSALAPKIGPLGLSPKKVGDDIAKATGDWKGLRITVKLTIQNRQAQIEVVPSASALIIKALKEPPRDRKKQKNIKHSGNITFDEIVNIARQMRHRSLARELSGTIKEILGTAQSVGCNVDGRHPHDIIDDINSGAVECPAVSDFCFSCLDQGESWRKAKVVFVQAAKFLETVSNGFGLLRISCSTNDRFFFFLSHRVKIKNYKGNYFNKGSVDNQWTF</sequence>
<name>A0A8C8Y451_PANLE</name>
<keyword evidence="3 8" id="KW-0687">Ribonucleoprotein</keyword>
<gene>
    <name evidence="11" type="primary">RPL12</name>
</gene>
<dbReference type="PANTHER" id="PTHR11661:SF2">
    <property type="entry name" value="LARGE RIBOSOMAL SUBUNIT PROTEIN UL11"/>
    <property type="match status" value="1"/>
</dbReference>
<dbReference type="CDD" id="cd00349">
    <property type="entry name" value="Ribosomal_L11"/>
    <property type="match status" value="1"/>
</dbReference>
<dbReference type="Gene3D" id="1.10.10.250">
    <property type="entry name" value="Ribosomal protein L11, C-terminal domain"/>
    <property type="match status" value="1"/>
</dbReference>
<organism evidence="11 12">
    <name type="scientific">Panthera leo</name>
    <name type="common">Lion</name>
    <dbReference type="NCBI Taxonomy" id="9689"/>
    <lineage>
        <taxon>Eukaryota</taxon>
        <taxon>Metazoa</taxon>
        <taxon>Chordata</taxon>
        <taxon>Craniata</taxon>
        <taxon>Vertebrata</taxon>
        <taxon>Euteleostomi</taxon>
        <taxon>Mammalia</taxon>
        <taxon>Eutheria</taxon>
        <taxon>Laurasiatheria</taxon>
        <taxon>Carnivora</taxon>
        <taxon>Feliformia</taxon>
        <taxon>Felidae</taxon>
        <taxon>Pantherinae</taxon>
        <taxon>Panthera</taxon>
    </lineage>
</organism>
<dbReference type="InterPro" id="IPR036796">
    <property type="entry name" value="Ribosomal_uL11_N_sf"/>
</dbReference>
<dbReference type="PANTHER" id="PTHR11661">
    <property type="entry name" value="60S RIBOSOMAL PROTEIN L12"/>
    <property type="match status" value="1"/>
</dbReference>
<evidence type="ECO:0000256" key="2">
    <source>
        <dbReference type="ARBA" id="ARBA00022980"/>
    </source>
</evidence>
<dbReference type="Gene3D" id="3.30.1550.10">
    <property type="entry name" value="Ribosomal protein L11/L12, N-terminal domain"/>
    <property type="match status" value="1"/>
</dbReference>
<dbReference type="Pfam" id="PF00298">
    <property type="entry name" value="Ribosomal_L11"/>
    <property type="match status" value="1"/>
</dbReference>
<evidence type="ECO:0000256" key="5">
    <source>
        <dbReference type="ARBA" id="ARBA00035320"/>
    </source>
</evidence>
<dbReference type="InterPro" id="IPR020785">
    <property type="entry name" value="Ribosomal_uL11_CS"/>
</dbReference>
<reference evidence="11" key="1">
    <citation type="journal article" date="2019" name="bioRxiv">
        <title>Long live the king: chromosome-level assembly of the lion (Panthera leo) using linked-read, Hi-C, and long read data.</title>
        <authorList>
            <person name="Armstrong E.E."/>
            <person name="Taylor R.W."/>
            <person name="Miller D.E."/>
            <person name="Kaelin C."/>
            <person name="Barsh G."/>
            <person name="Hadly E.A."/>
            <person name="Petrov D."/>
        </authorList>
    </citation>
    <scope>NUCLEOTIDE SEQUENCE [LARGE SCALE GENOMIC DNA]</scope>
</reference>
<comment type="function">
    <text evidence="6">Component of the large ribosomal subunit. The ribosome is a large ribonucleoprotein complex responsible for the synthesis of proteins in the cell. Binds directly to 26S ribosomal RNA.</text>
</comment>
<dbReference type="PROSITE" id="PS00359">
    <property type="entry name" value="RIBOSOMAL_L11"/>
    <property type="match status" value="1"/>
</dbReference>
<dbReference type="HAMAP" id="MF_00736">
    <property type="entry name" value="Ribosomal_uL11"/>
    <property type="match status" value="1"/>
</dbReference>
<dbReference type="Proteomes" id="UP000694399">
    <property type="component" value="Chromosome E1"/>
</dbReference>
<evidence type="ECO:0000256" key="3">
    <source>
        <dbReference type="ARBA" id="ARBA00023274"/>
    </source>
</evidence>
<feature type="domain" description="Large ribosomal subunit protein uL11 C-terminal" evidence="9">
    <location>
        <begin position="74"/>
        <end position="143"/>
    </location>
</feature>
<dbReference type="GeneTree" id="ENSGT00390000006922"/>
<dbReference type="InterPro" id="IPR020783">
    <property type="entry name" value="Ribosomal_uL11_C"/>
</dbReference>
<dbReference type="SUPFAM" id="SSF46906">
    <property type="entry name" value="Ribosomal protein L11, C-terminal domain"/>
    <property type="match status" value="1"/>
</dbReference>
<dbReference type="OMA" id="QPPHDVI"/>
<dbReference type="InterPro" id="IPR036769">
    <property type="entry name" value="Ribosomal_uL11_C_sf"/>
</dbReference>
<evidence type="ECO:0000256" key="8">
    <source>
        <dbReference type="RuleBase" id="RU003978"/>
    </source>
</evidence>
<dbReference type="AlphaFoldDB" id="A0A8C8Y451"/>
<accession>A0A8C8Y451</accession>
<dbReference type="GO" id="GO:0003735">
    <property type="term" value="F:structural constituent of ribosome"/>
    <property type="evidence" value="ECO:0007669"/>
    <property type="project" value="InterPro"/>
</dbReference>
<dbReference type="Pfam" id="PF03946">
    <property type="entry name" value="Ribosomal_L11_N"/>
    <property type="match status" value="1"/>
</dbReference>
<dbReference type="FunFam" id="3.30.1550.10:FF:000002">
    <property type="entry name" value="60S ribosomal protein L12"/>
    <property type="match status" value="1"/>
</dbReference>
<evidence type="ECO:0000256" key="6">
    <source>
        <dbReference type="ARBA" id="ARBA00045484"/>
    </source>
</evidence>
<dbReference type="GO" id="GO:0006412">
    <property type="term" value="P:translation"/>
    <property type="evidence" value="ECO:0007669"/>
    <property type="project" value="InterPro"/>
</dbReference>
<reference evidence="11" key="3">
    <citation type="submission" date="2025-09" db="UniProtKB">
        <authorList>
            <consortium name="Ensembl"/>
        </authorList>
    </citation>
    <scope>IDENTIFICATION</scope>
</reference>
<protein>
    <recommendedName>
        <fullName evidence="4">Large ribosomal subunit protein uL11</fullName>
    </recommendedName>
    <alternativeName>
        <fullName evidence="5">60S ribosomal protein L12</fullName>
    </alternativeName>
</protein>
<evidence type="ECO:0000256" key="7">
    <source>
        <dbReference type="ARBA" id="ARBA00046571"/>
    </source>
</evidence>
<dbReference type="GO" id="GO:0022625">
    <property type="term" value="C:cytosolic large ribosomal subunit"/>
    <property type="evidence" value="ECO:0007669"/>
    <property type="project" value="TreeGrafter"/>
</dbReference>
<dbReference type="InterPro" id="IPR020784">
    <property type="entry name" value="Ribosomal_uL11_N"/>
</dbReference>
<dbReference type="GO" id="GO:0070180">
    <property type="term" value="F:large ribosomal subunit rRNA binding"/>
    <property type="evidence" value="ECO:0007669"/>
    <property type="project" value="TreeGrafter"/>
</dbReference>
<comment type="subunit">
    <text evidence="7">Component of the large ribosomal subunit. Mature ribosomes consist of a small (40S) and a large (60S) subunit. The 40S subunit contains about 33 different proteins and 1 molecule of RNA (18S). The 60S subunit contains about 49 different proteins and 3 molecules of RNA (28S, 5.8S and 5S).</text>
</comment>
<comment type="similarity">
    <text evidence="1 8">Belongs to the universal ribosomal protein uL11 family.</text>
</comment>
<reference evidence="11" key="2">
    <citation type="submission" date="2025-08" db="UniProtKB">
        <authorList>
            <consortium name="Ensembl"/>
        </authorList>
    </citation>
    <scope>IDENTIFICATION</scope>
</reference>
<evidence type="ECO:0000259" key="10">
    <source>
        <dbReference type="Pfam" id="PF03946"/>
    </source>
</evidence>
<evidence type="ECO:0000256" key="1">
    <source>
        <dbReference type="ARBA" id="ARBA00010537"/>
    </source>
</evidence>
<evidence type="ECO:0000256" key="4">
    <source>
        <dbReference type="ARBA" id="ARBA00035203"/>
    </source>
</evidence>
<dbReference type="SUPFAM" id="SSF54747">
    <property type="entry name" value="Ribosomal L11/L12e N-terminal domain"/>
    <property type="match status" value="1"/>
</dbReference>
<dbReference type="SMART" id="SM00649">
    <property type="entry name" value="RL11"/>
    <property type="match status" value="1"/>
</dbReference>
<evidence type="ECO:0000313" key="11">
    <source>
        <dbReference type="Ensembl" id="ENSPLOP00000029201.1"/>
    </source>
</evidence>
<keyword evidence="12" id="KW-1185">Reference proteome</keyword>
<feature type="domain" description="Large ribosomal subunit protein uL11 N-terminal" evidence="10">
    <location>
        <begin position="13"/>
        <end position="69"/>
    </location>
</feature>
<keyword evidence="2 8" id="KW-0689">Ribosomal protein</keyword>
<evidence type="ECO:0000313" key="12">
    <source>
        <dbReference type="Proteomes" id="UP000694399"/>
    </source>
</evidence>